<dbReference type="InterPro" id="IPR011009">
    <property type="entry name" value="Kinase-like_dom_sf"/>
</dbReference>
<evidence type="ECO:0000256" key="1">
    <source>
        <dbReference type="ARBA" id="ARBA00004419"/>
    </source>
</evidence>
<keyword evidence="2" id="KW-0853">WD repeat</keyword>
<dbReference type="InterPro" id="IPR036372">
    <property type="entry name" value="BEACH_dom_sf"/>
</dbReference>
<dbReference type="Gene3D" id="1.10.1540.10">
    <property type="entry name" value="BEACH domain"/>
    <property type="match status" value="1"/>
</dbReference>
<dbReference type="GO" id="GO:0035014">
    <property type="term" value="F:phosphatidylinositol 3-kinase regulator activity"/>
    <property type="evidence" value="ECO:0007669"/>
    <property type="project" value="TreeGrafter"/>
</dbReference>
<feature type="repeat" description="WD" evidence="2">
    <location>
        <begin position="1614"/>
        <end position="1649"/>
    </location>
</feature>
<dbReference type="SMART" id="SM01026">
    <property type="entry name" value="Beach"/>
    <property type="match status" value="1"/>
</dbReference>
<dbReference type="SMART" id="SM00320">
    <property type="entry name" value="WD40"/>
    <property type="match status" value="7"/>
</dbReference>
<dbReference type="Proteomes" id="UP001151699">
    <property type="component" value="Chromosome A"/>
</dbReference>
<evidence type="ECO:0000313" key="5">
    <source>
        <dbReference type="EMBL" id="KAJ6646400.1"/>
    </source>
</evidence>
<dbReference type="InterPro" id="IPR000409">
    <property type="entry name" value="BEACH_dom"/>
</dbReference>
<evidence type="ECO:0000259" key="4">
    <source>
        <dbReference type="PROSITE" id="PS50197"/>
    </source>
</evidence>
<evidence type="ECO:0000313" key="6">
    <source>
        <dbReference type="Proteomes" id="UP001151699"/>
    </source>
</evidence>
<evidence type="ECO:0000256" key="2">
    <source>
        <dbReference type="PROSITE-ProRule" id="PRU00221"/>
    </source>
</evidence>
<dbReference type="InterPro" id="IPR001680">
    <property type="entry name" value="WD40_rpt"/>
</dbReference>
<dbReference type="PANTHER" id="PTHR44662">
    <property type="entry name" value="WD REPEAT-CONTAINING PROTEIN 81"/>
    <property type="match status" value="1"/>
</dbReference>
<dbReference type="SUPFAM" id="SSF50978">
    <property type="entry name" value="WD40 repeat-like"/>
    <property type="match status" value="1"/>
</dbReference>
<sequence length="1910" mass="217171">METLRHDLGIPKHQIRTTKTDNRFVVLANKSWLKCLLKHKRVNQFYTYDLDQWPDNSKQCDKLKSWMIVNFCVIPKGSGKHAFAPIQRDFESKDTPLCFSQLMYYISQTNYQNLWKFAHQKYSNVTSNTFYQPNNGKNIDKKSVKRISYDDALKDVITRMYNVPIVQCRIEAEEECDDKSCSSSNENSSFDAQVNLCAVVAAIETNSSFVIVYNSFISNNLLDCVTYSPALLSKSYNKPLFLIYQILQLMNHLHLRGQFLGNIHLSDIYLKQNLWLYICPQVEASILDCDEEIVQEKQQNEANEKSKSVFTLQEYCKMWSQGKLSNYDYLTILNNLSGRRLGCPQFHHIMPWVTDFASRNGANWRDLKKSKYRLNKGDAQLDLMFAQSLENAVPHHVSDILSEITYFVYMARRTPKNILCENVRSKWIPAEYPVSVQRLQEWTPDECIPEFFSDPLVFKSIHEDLMDLEVPTWATCPEDFIAKHREALESQHVSERLHHWIDLNFGYKLTGAAAVKSKNVCLSMVDDHVQLSDHGTVQLFNHPHPQKKYHTPWTSNVPPRIYSHHDSRRLTKSSEDISNYRYCDSDSSQSDWNRDWNAPEDSMSSIERSASYHMNVQKSQNQIILPKDYNPVAALNMIENMEAFISNTFQNNLQLDEKLLAVPTELRDNEQKLTNRNILQNYKQVMADRCYRDLQVLGCIIVEIFLAKQIRPLSGLCLQSFEKRVEVCSNILKKNLELLPKCVQYPAIMLLNSRENEIITEKGLPPPSAHQLLQPLLNNILFPFPINFEKAYHLIKSLVQFDSATNLLELLTFSETNDDKQEAMDKVRVAFYRKIAACKVKTCVTQIKDLLEPTAYEQFDVVDIILPHITDMLTNGETGILVAWYLFDDLAAALGPKLSCEYLLGPILHLYETDNEERLKFLHSNYDFSMKFSANSSLKSIKAVKLYHHSFLQRLIIRFGLKTFLENFISPLIEAVGGYKELAEMEQESQQFGFNESKKFSEDNSTEKMDEESKTCTESDEMFTFDGEMDGSKTTNADESNCSDNLKQILDQFDLSSEGSLLELRFNHSTAEEATEGIVVTNDSQENLSKISSTTLGPKSPDIPIPTFRRSTELSTIDCEIGSNSTRIDSVELSSQQTNEQKKPMEQQKIIPKKTVSNHENRISEMSAESLIWLSYRLGPILTGRYISRNLLKMLTLCYVGQENLIPLPSEDIPKKENLLTFSISNGIVVGDVNAAKVLECLTSMSALYGDQFVLLQYFPHVSELILLCKKRITSSLEGGLISSLQLLKYLIPCLTDVVIMDQLHDIILKSIINPIIRLLGSSKCLMPSGFLARGVLARKLIDLFYVIAIRIGPEMTREHLCVPALQRYFLIFDKAYGISEHFLKSDYKNKNDDGSSNSSDDSNFVEIRRAGAPREWSMYKGTSIQIQLAKAKGDSSIESITPPQLMNMEMGSASSIRDREEIVEVFTPNLAHVSFIPFLKYLGEATMYQVVKNISLILNLCHEFEQPDCQLDEYSVKFDFSRSGKIHDYEDSIDDQYSNSFGTTVIGNRIQVQSGNESEIGPTEMLDLVAYKFEQINASRHLTGHWAIYWEHEIGLSEKDYSFNLKQIKLQSFAGHSNSIRSICCLDNENSFMSASKDKTVKLWSLRNQGDGKDTSSCQFTYTKHRKSVHSLAFLESLRLAVSCDSGVHLWDPFDGSRISQLDSHKLTPISVVKTFPAPSPLILCGTAESTIKIIDARTFSYVNEFKCFNDRNNGGGSVRCLSISPNGKWVAMGLSSGQICVFDGLSGIILSSWSYHGELLQLVLTNDTLISTSLDQSICVWKIDGKLLFQLKSPAEPVHCLISNGKELIFATPNNRIGVYHSVDSGSSCSVTKLRSENFKGVVTSISLLPLNRTLLIGGDNGIITLFC</sequence>
<dbReference type="InterPro" id="IPR036322">
    <property type="entry name" value="WD40_repeat_dom_sf"/>
</dbReference>
<dbReference type="Pfam" id="PF00400">
    <property type="entry name" value="WD40"/>
    <property type="match status" value="3"/>
</dbReference>
<comment type="caution">
    <text evidence="5">The sequence shown here is derived from an EMBL/GenBank/DDBJ whole genome shotgun (WGS) entry which is preliminary data.</text>
</comment>
<dbReference type="GO" id="GO:0005776">
    <property type="term" value="C:autophagosome"/>
    <property type="evidence" value="ECO:0007669"/>
    <property type="project" value="UniProtKB-SubCell"/>
</dbReference>
<dbReference type="PROSITE" id="PS50197">
    <property type="entry name" value="BEACH"/>
    <property type="match status" value="1"/>
</dbReference>
<dbReference type="SUPFAM" id="SSF56112">
    <property type="entry name" value="Protein kinase-like (PK-like)"/>
    <property type="match status" value="1"/>
</dbReference>
<keyword evidence="6" id="KW-1185">Reference proteome</keyword>
<dbReference type="InterPro" id="IPR052651">
    <property type="entry name" value="WDR81"/>
</dbReference>
<dbReference type="OrthoDB" id="29306at2759"/>
<proteinExistence type="predicted"/>
<dbReference type="CDD" id="cd06071">
    <property type="entry name" value="Beach"/>
    <property type="match status" value="1"/>
</dbReference>
<dbReference type="PANTHER" id="PTHR44662:SF1">
    <property type="entry name" value="WD REPEAT-CONTAINING PROTEIN 81"/>
    <property type="match status" value="1"/>
</dbReference>
<accession>A0A9Q0S7K5</accession>
<gene>
    <name evidence="5" type="primary">WDR81</name>
    <name evidence="5" type="ORF">Bhyg_01611</name>
</gene>
<dbReference type="Gene3D" id="2.130.10.10">
    <property type="entry name" value="YVTN repeat-like/Quinoprotein amine dehydrogenase"/>
    <property type="match status" value="2"/>
</dbReference>
<feature type="region of interest" description="Disordered" evidence="3">
    <location>
        <begin position="993"/>
        <end position="1017"/>
    </location>
</feature>
<protein>
    <submittedName>
        <fullName evidence="5">WD repeat-containing protein 81</fullName>
    </submittedName>
</protein>
<reference evidence="5" key="1">
    <citation type="submission" date="2022-07" db="EMBL/GenBank/DDBJ databases">
        <authorList>
            <person name="Trinca V."/>
            <person name="Uliana J.V.C."/>
            <person name="Torres T.T."/>
            <person name="Ward R.J."/>
            <person name="Monesi N."/>
        </authorList>
    </citation>
    <scope>NUCLEOTIDE SEQUENCE</scope>
    <source>
        <strain evidence="5">HSMRA1968</strain>
        <tissue evidence="5">Whole embryos</tissue>
    </source>
</reference>
<dbReference type="SUPFAM" id="SSF81837">
    <property type="entry name" value="BEACH domain"/>
    <property type="match status" value="1"/>
</dbReference>
<feature type="domain" description="BEACH" evidence="4">
    <location>
        <begin position="304"/>
        <end position="568"/>
    </location>
</feature>
<evidence type="ECO:0000256" key="3">
    <source>
        <dbReference type="SAM" id="MobiDB-lite"/>
    </source>
</evidence>
<feature type="compositionally biased region" description="Basic and acidic residues" evidence="3">
    <location>
        <begin position="996"/>
        <end position="1017"/>
    </location>
</feature>
<name>A0A9Q0S7K5_9DIPT</name>
<dbReference type="GO" id="GO:0035973">
    <property type="term" value="P:aggrephagy"/>
    <property type="evidence" value="ECO:0007669"/>
    <property type="project" value="TreeGrafter"/>
</dbReference>
<dbReference type="PROSITE" id="PS50294">
    <property type="entry name" value="WD_REPEATS_REGION"/>
    <property type="match status" value="1"/>
</dbReference>
<dbReference type="EMBL" id="WJQU01000001">
    <property type="protein sequence ID" value="KAJ6646400.1"/>
    <property type="molecule type" value="Genomic_DNA"/>
</dbReference>
<dbReference type="Pfam" id="PF02138">
    <property type="entry name" value="Beach"/>
    <property type="match status" value="1"/>
</dbReference>
<comment type="subcellular location">
    <subcellularLocation>
        <location evidence="1">Cytoplasmic vesicle</location>
        <location evidence="1">Autophagosome</location>
    </subcellularLocation>
</comment>
<dbReference type="PROSITE" id="PS50082">
    <property type="entry name" value="WD_REPEATS_2"/>
    <property type="match status" value="1"/>
</dbReference>
<organism evidence="5 6">
    <name type="scientific">Pseudolycoriella hygida</name>
    <dbReference type="NCBI Taxonomy" id="35572"/>
    <lineage>
        <taxon>Eukaryota</taxon>
        <taxon>Metazoa</taxon>
        <taxon>Ecdysozoa</taxon>
        <taxon>Arthropoda</taxon>
        <taxon>Hexapoda</taxon>
        <taxon>Insecta</taxon>
        <taxon>Pterygota</taxon>
        <taxon>Neoptera</taxon>
        <taxon>Endopterygota</taxon>
        <taxon>Diptera</taxon>
        <taxon>Nematocera</taxon>
        <taxon>Sciaroidea</taxon>
        <taxon>Sciaridae</taxon>
        <taxon>Pseudolycoriella</taxon>
    </lineage>
</organism>
<dbReference type="InterPro" id="IPR015943">
    <property type="entry name" value="WD40/YVTN_repeat-like_dom_sf"/>
</dbReference>
<dbReference type="GO" id="GO:0005739">
    <property type="term" value="C:mitochondrion"/>
    <property type="evidence" value="ECO:0007669"/>
    <property type="project" value="TreeGrafter"/>
</dbReference>